<accession>Q82WX3</accession>
<dbReference type="InterPro" id="IPR012373">
    <property type="entry name" value="Ferrdict_sens_TM"/>
</dbReference>
<dbReference type="Proteomes" id="UP000001416">
    <property type="component" value="Chromosome"/>
</dbReference>
<dbReference type="KEGG" id="neu:NE0534"/>
<dbReference type="PIRSF" id="PIRSF018266">
    <property type="entry name" value="FecR"/>
    <property type="match status" value="1"/>
</dbReference>
<keyword evidence="1 4" id="KW-0812">Transmembrane</keyword>
<protein>
    <submittedName>
        <fullName evidence="4">Putative transmembrane sensor</fullName>
    </submittedName>
</protein>
<evidence type="ECO:0000313" key="5">
    <source>
        <dbReference type="Proteomes" id="UP000001416"/>
    </source>
</evidence>
<dbReference type="Pfam" id="PF16220">
    <property type="entry name" value="DUF4880"/>
    <property type="match status" value="1"/>
</dbReference>
<dbReference type="GeneID" id="87103737"/>
<dbReference type="STRING" id="228410.NE0534"/>
<dbReference type="PANTHER" id="PTHR30273">
    <property type="entry name" value="PERIPLASMIC SIGNAL SENSOR AND SIGMA FACTOR ACTIVATOR FECR-RELATED"/>
    <property type="match status" value="1"/>
</dbReference>
<dbReference type="PANTHER" id="PTHR30273:SF2">
    <property type="entry name" value="PROTEIN FECR"/>
    <property type="match status" value="1"/>
</dbReference>
<organism evidence="4 5">
    <name type="scientific">Nitrosomonas europaea (strain ATCC 19718 / CIP 103999 / KCTC 2705 / NBRC 14298)</name>
    <dbReference type="NCBI Taxonomy" id="228410"/>
    <lineage>
        <taxon>Bacteria</taxon>
        <taxon>Pseudomonadati</taxon>
        <taxon>Pseudomonadota</taxon>
        <taxon>Betaproteobacteria</taxon>
        <taxon>Nitrosomonadales</taxon>
        <taxon>Nitrosomonadaceae</taxon>
        <taxon>Nitrosomonas</taxon>
    </lineage>
</organism>
<dbReference type="eggNOG" id="COG3712">
    <property type="taxonomic scope" value="Bacteria"/>
</dbReference>
<evidence type="ECO:0000313" key="4">
    <source>
        <dbReference type="EMBL" id="CAD84445.1"/>
    </source>
</evidence>
<dbReference type="GO" id="GO:0016989">
    <property type="term" value="F:sigma factor antagonist activity"/>
    <property type="evidence" value="ECO:0007669"/>
    <property type="project" value="TreeGrafter"/>
</dbReference>
<dbReference type="Gene3D" id="3.55.50.30">
    <property type="match status" value="1"/>
</dbReference>
<dbReference type="InterPro" id="IPR032623">
    <property type="entry name" value="FecR_N"/>
</dbReference>
<keyword evidence="1" id="KW-1133">Transmembrane helix</keyword>
<feature type="domain" description="FecR N-terminal" evidence="3">
    <location>
        <begin position="14"/>
        <end position="56"/>
    </location>
</feature>
<dbReference type="OrthoDB" id="8534726at2"/>
<keyword evidence="5" id="KW-1185">Reference proteome</keyword>
<feature type="transmembrane region" description="Helical" evidence="1">
    <location>
        <begin position="73"/>
        <end position="94"/>
    </location>
</feature>
<feature type="domain" description="FecR protein" evidence="2">
    <location>
        <begin position="96"/>
        <end position="192"/>
    </location>
</feature>
<dbReference type="Pfam" id="PF04773">
    <property type="entry name" value="FecR"/>
    <property type="match status" value="1"/>
</dbReference>
<proteinExistence type="predicted"/>
<dbReference type="AlphaFoldDB" id="Q82WX3"/>
<dbReference type="HOGENOM" id="CLU_050192_0_0_4"/>
<dbReference type="RefSeq" id="WP_011111164.1">
    <property type="nucleotide sequence ID" value="NC_004757.1"/>
</dbReference>
<reference evidence="4 5" key="1">
    <citation type="journal article" date="2003" name="J. Bacteriol.">
        <title>Complete genome sequence of the ammonia-oxidizing bacterium and obligate chemolithoautotroph Nitrosomonas europaea.</title>
        <authorList>
            <person name="Chain P."/>
            <person name="Lamerdin J."/>
            <person name="Larimer F."/>
            <person name="Regala W."/>
            <person name="Land M."/>
            <person name="Hauser L."/>
            <person name="Hooper A."/>
            <person name="Klotz M."/>
            <person name="Norton J."/>
            <person name="Sayavedra-Soto L."/>
            <person name="Arciero D."/>
            <person name="Hommes N."/>
            <person name="Whittaker M."/>
            <person name="Arp D."/>
        </authorList>
    </citation>
    <scope>NUCLEOTIDE SEQUENCE [LARGE SCALE GENOMIC DNA]</scope>
    <source>
        <strain evidence="5">ATCC 19718 / CIP 103999 / KCTC 2705 / NBRC 14298</strain>
    </source>
</reference>
<keyword evidence="1" id="KW-0472">Membrane</keyword>
<evidence type="ECO:0000259" key="2">
    <source>
        <dbReference type="Pfam" id="PF04773"/>
    </source>
</evidence>
<dbReference type="PhylomeDB" id="Q82WX3"/>
<gene>
    <name evidence="4" type="ordered locus">NE0534</name>
</gene>
<dbReference type="EMBL" id="AL954747">
    <property type="protein sequence ID" value="CAD84445.1"/>
    <property type="molecule type" value="Genomic_DNA"/>
</dbReference>
<evidence type="ECO:0000256" key="1">
    <source>
        <dbReference type="SAM" id="Phobius"/>
    </source>
</evidence>
<sequence length="308" mass="34321">MSEVTDHHTVSLSEQAAEWVVRLSDSQISTAQQADFEAWLAQDIRHREAYEQISRLWQSVTPQRRRKHRPAGLLASIVLVLIGIYCLPLSTWLADERTATGEIRQVALPDGSTITLDSDSAADVVFDTHARRIILHRGRIFAAVVPDAAEQGAHHRPFIIENRDGTAQALGTRYIVEQTGDHSRVSVVESSVNVTSRDRPDQSITVYSGQSIRFDSEQIHGQEPIPPAAASWVQSRLVYRNAPLSQVIDDLARYRTGFLRISGAAAQLRFTGVLPADDPDTALKILQHALPIGIDRYTRVLIWINLQT</sequence>
<evidence type="ECO:0000259" key="3">
    <source>
        <dbReference type="Pfam" id="PF16220"/>
    </source>
</evidence>
<name>Q82WX3_NITEU</name>
<dbReference type="InterPro" id="IPR006860">
    <property type="entry name" value="FecR"/>
</dbReference>
<dbReference type="Gene3D" id="2.60.120.1440">
    <property type="match status" value="1"/>
</dbReference>